<geneLocation type="plasmid" evidence="1">
    <name>pTfr446</name>
</geneLocation>
<evidence type="ECO:0000313" key="3">
    <source>
        <dbReference type="Proteomes" id="UP000664466"/>
    </source>
</evidence>
<dbReference type="InterPro" id="IPR035198">
    <property type="entry name" value="SU10_MCP"/>
</dbReference>
<reference evidence="2" key="2">
    <citation type="submission" date="2021-04" db="EMBL/GenBank/DDBJ databases">
        <title>Complete Genome and methylome analysis of Thiothrix fructosivorans ATCC 49748.</title>
        <authorList>
            <person name="Fomenkov A."/>
            <person name="Sun L."/>
            <person name="Vincze T."/>
            <person name="Grabovich M.Y."/>
            <person name="Roberts R.J."/>
        </authorList>
    </citation>
    <scope>NUCLEOTIDE SEQUENCE</scope>
    <source>
        <strain evidence="2">ATCC 49748</strain>
    </source>
</reference>
<gene>
    <name evidence="2" type="ORF">J1836_019020</name>
    <name evidence="1" type="ORF">J1836_02045</name>
</gene>
<keyword evidence="1" id="KW-0614">Plasmid</keyword>
<keyword evidence="3" id="KW-1185">Reference proteome</keyword>
<organism evidence="2">
    <name type="scientific">Thiothrix fructosivorans</name>
    <dbReference type="NCBI Taxonomy" id="111770"/>
    <lineage>
        <taxon>Bacteria</taxon>
        <taxon>Pseudomonadati</taxon>
        <taxon>Pseudomonadota</taxon>
        <taxon>Gammaproteobacteria</taxon>
        <taxon>Thiotrichales</taxon>
        <taxon>Thiotrichaceae</taxon>
        <taxon>Thiothrix</taxon>
    </lineage>
</organism>
<dbReference type="Proteomes" id="UP000664466">
    <property type="component" value="Unassembled WGS sequence"/>
</dbReference>
<sequence length="318" mass="33215">MAQAVGALSTYDTVNREDLSDLIFDVSPTETLFLNAIRKDIKAKAVNHEWTVDALAAAVADNAAIEGADASPVAGSGLTRMGNYTQILTKHAVVTGTQENGVQTVSGKKELARQVAKKMAEIKRDLEESCIGGAAVGIAKVGGDDSTARRFGSIYTYLTSNVSVGAGGAVAAGNGAGLMTAGTDRDLTEALVKTVAQSCYDNGGDPSLMFVSSTNKIAVSGFAGAGTRFTTVDKGKLDESVDVYKHDFGTLAVTMSRNIVGDNVLLIDPEYVGLAELRPLFAEDLGKTGDSFKKQLIWEATLQVSNEKAHGLIADTNG</sequence>
<protein>
    <submittedName>
        <fullName evidence="2">DUF5309 family protein</fullName>
    </submittedName>
</protein>
<dbReference type="EMBL" id="CP072748">
    <property type="protein sequence ID" value="QTX10628.1"/>
    <property type="molecule type" value="Genomic_DNA"/>
</dbReference>
<dbReference type="EMBL" id="JAFMPM010000005">
    <property type="protein sequence ID" value="MBO0611712.1"/>
    <property type="molecule type" value="Genomic_DNA"/>
</dbReference>
<name>A0A8B0SKP9_9GAMM</name>
<dbReference type="RefSeq" id="WP_207249604.1">
    <property type="nucleotide sequence ID" value="NZ_JAFMPM010000005.1"/>
</dbReference>
<evidence type="ECO:0000313" key="1">
    <source>
        <dbReference type="EMBL" id="MBO0611712.1"/>
    </source>
</evidence>
<reference evidence="1 3" key="1">
    <citation type="submission" date="2021-03" db="EMBL/GenBank/DDBJ databases">
        <title>Draft genome and methylome analysis of Thiotrix fructosivoruns ATCC 49748.</title>
        <authorList>
            <person name="Fomenkov A."/>
            <person name="Grabovich M.Y."/>
            <person name="Roberts R.J."/>
        </authorList>
    </citation>
    <scope>NUCLEOTIDE SEQUENCE [LARGE SCALE GENOMIC DNA]</scope>
    <source>
        <strain evidence="1 3">ATCC 49748</strain>
        <plasmid evidence="1">pTfr446</plasmid>
    </source>
</reference>
<proteinExistence type="predicted"/>
<dbReference type="Pfam" id="PF17236">
    <property type="entry name" value="SU10_MCP"/>
    <property type="match status" value="1"/>
</dbReference>
<evidence type="ECO:0000313" key="2">
    <source>
        <dbReference type="EMBL" id="QTX10628.1"/>
    </source>
</evidence>
<dbReference type="AlphaFoldDB" id="A0A8B0SKP9"/>
<accession>A0A8B0SKP9</accession>